<evidence type="ECO:0000259" key="2">
    <source>
        <dbReference type="Pfam" id="PF04471"/>
    </source>
</evidence>
<dbReference type="InterPro" id="IPR011856">
    <property type="entry name" value="tRNA_endonuc-like_dom_sf"/>
</dbReference>
<keyword evidence="1" id="KW-0472">Membrane</keyword>
<dbReference type="PANTHER" id="PTHR30015:SF6">
    <property type="entry name" value="SLL1429 PROTEIN"/>
    <property type="match status" value="1"/>
</dbReference>
<dbReference type="InterPro" id="IPR007560">
    <property type="entry name" value="Restrct_endonuc_IV_Mrr"/>
</dbReference>
<evidence type="ECO:0000256" key="1">
    <source>
        <dbReference type="SAM" id="Phobius"/>
    </source>
</evidence>
<feature type="transmembrane region" description="Helical" evidence="1">
    <location>
        <begin position="48"/>
        <end position="66"/>
    </location>
</feature>
<dbReference type="InterPro" id="IPR052906">
    <property type="entry name" value="Type_IV_Methyl-Rstrct_Enzyme"/>
</dbReference>
<dbReference type="SUPFAM" id="SSF52980">
    <property type="entry name" value="Restriction endonuclease-like"/>
    <property type="match status" value="1"/>
</dbReference>
<dbReference type="OrthoDB" id="5181666at2"/>
<gene>
    <name evidence="3" type="ORF">DEJ51_31150</name>
</gene>
<protein>
    <submittedName>
        <fullName evidence="3">Restriction endonuclease</fullName>
    </submittedName>
</protein>
<keyword evidence="3" id="KW-0540">Nuclease</keyword>
<dbReference type="GO" id="GO:0015666">
    <property type="term" value="F:restriction endodeoxyribonuclease activity"/>
    <property type="evidence" value="ECO:0007669"/>
    <property type="project" value="TreeGrafter"/>
</dbReference>
<keyword evidence="3" id="KW-0255">Endonuclease</keyword>
<feature type="domain" description="Restriction endonuclease type IV Mrr" evidence="2">
    <location>
        <begin position="97"/>
        <end position="204"/>
    </location>
</feature>
<name>A0A5P2DUQ9_STRVZ</name>
<keyword evidence="1" id="KW-1133">Transmembrane helix</keyword>
<dbReference type="GO" id="GO:0003677">
    <property type="term" value="F:DNA binding"/>
    <property type="evidence" value="ECO:0007669"/>
    <property type="project" value="InterPro"/>
</dbReference>
<dbReference type="EMBL" id="CP029189">
    <property type="protein sequence ID" value="QES58057.1"/>
    <property type="molecule type" value="Genomic_DNA"/>
</dbReference>
<proteinExistence type="predicted"/>
<keyword evidence="3" id="KW-0378">Hydrolase</keyword>
<keyword evidence="1" id="KW-0812">Transmembrane</keyword>
<organism evidence="3 4">
    <name type="scientific">Streptomyces venezuelae</name>
    <dbReference type="NCBI Taxonomy" id="54571"/>
    <lineage>
        <taxon>Bacteria</taxon>
        <taxon>Bacillati</taxon>
        <taxon>Actinomycetota</taxon>
        <taxon>Actinomycetes</taxon>
        <taxon>Kitasatosporales</taxon>
        <taxon>Streptomycetaceae</taxon>
        <taxon>Streptomyces</taxon>
    </lineage>
</organism>
<dbReference type="InterPro" id="IPR011335">
    <property type="entry name" value="Restrct_endonuc-II-like"/>
</dbReference>
<accession>A0A5P2DUQ9</accession>
<feature type="transmembrane region" description="Helical" evidence="1">
    <location>
        <begin position="21"/>
        <end position="42"/>
    </location>
</feature>
<dbReference type="Proteomes" id="UP000324101">
    <property type="component" value="Chromosome"/>
</dbReference>
<evidence type="ECO:0000313" key="3">
    <source>
        <dbReference type="EMBL" id="QES58057.1"/>
    </source>
</evidence>
<reference evidence="3 4" key="1">
    <citation type="submission" date="2018-05" db="EMBL/GenBank/DDBJ databases">
        <title>Streptomyces venezuelae.</title>
        <authorList>
            <person name="Kim W."/>
            <person name="Lee N."/>
            <person name="Cho B.-K."/>
        </authorList>
    </citation>
    <scope>NUCLEOTIDE SEQUENCE [LARGE SCALE GENOMIC DNA]</scope>
    <source>
        <strain evidence="3 4">ATCC 21018</strain>
    </source>
</reference>
<dbReference type="Gene3D" id="3.40.1350.10">
    <property type="match status" value="1"/>
</dbReference>
<dbReference type="AlphaFoldDB" id="A0A5P2DUQ9"/>
<dbReference type="Pfam" id="PF04471">
    <property type="entry name" value="Mrr_cat"/>
    <property type="match status" value="1"/>
</dbReference>
<sequence>MGRYWVAVRKRRRSASRKRREARLKAGAWAGVAVLALLLTFWSAIWPYLVGLLLLGAVGGGTWWLWRTDRFIRGSDRRWRHEDAVNVGHRTLAEVDLMDGTQFEDFVADLCRRDGCTEVRRVGRTGDDGADVRGRLPDGRTMVIQCKRYHPKRKISNGEVRNLLGSQVHFKAEVALFVTTTYFSGPAERCAVQNGVVAVHRDHLGLWNNGAALPSLTAVNGAGQGDRLHRALRKNTYE</sequence>
<dbReference type="GO" id="GO:0009307">
    <property type="term" value="P:DNA restriction-modification system"/>
    <property type="evidence" value="ECO:0007669"/>
    <property type="project" value="InterPro"/>
</dbReference>
<dbReference type="PANTHER" id="PTHR30015">
    <property type="entry name" value="MRR RESTRICTION SYSTEM PROTEIN"/>
    <property type="match status" value="1"/>
</dbReference>
<evidence type="ECO:0000313" key="4">
    <source>
        <dbReference type="Proteomes" id="UP000324101"/>
    </source>
</evidence>